<reference evidence="3" key="1">
    <citation type="submission" date="2020-03" db="EMBL/GenBank/DDBJ databases">
        <title>The deep terrestrial virosphere.</title>
        <authorList>
            <person name="Holmfeldt K."/>
            <person name="Nilsson E."/>
            <person name="Simone D."/>
            <person name="Lopez-Fernandez M."/>
            <person name="Wu X."/>
            <person name="de Brujin I."/>
            <person name="Lundin D."/>
            <person name="Andersson A."/>
            <person name="Bertilsson S."/>
            <person name="Dopson M."/>
        </authorList>
    </citation>
    <scope>NUCLEOTIDE SEQUENCE</scope>
    <source>
        <strain evidence="3">MM415A04822</strain>
    </source>
</reference>
<proteinExistence type="predicted"/>
<dbReference type="Gene3D" id="2.60.40.790">
    <property type="match status" value="1"/>
</dbReference>
<dbReference type="AlphaFoldDB" id="A0A6M3JJR8"/>
<organism evidence="3">
    <name type="scientific">viral metagenome</name>
    <dbReference type="NCBI Taxonomy" id="1070528"/>
    <lineage>
        <taxon>unclassified sequences</taxon>
        <taxon>metagenomes</taxon>
        <taxon>organismal metagenomes</taxon>
    </lineage>
</organism>
<dbReference type="SUPFAM" id="SSF49764">
    <property type="entry name" value="HSP20-like chaperones"/>
    <property type="match status" value="1"/>
</dbReference>
<feature type="domain" description="SHSP" evidence="2">
    <location>
        <begin position="48"/>
        <end position="133"/>
    </location>
</feature>
<gene>
    <name evidence="3" type="ORF">MM415A04822_0006</name>
</gene>
<protein>
    <recommendedName>
        <fullName evidence="2">SHSP domain-containing protein</fullName>
    </recommendedName>
</protein>
<dbReference type="CDD" id="cd06464">
    <property type="entry name" value="ACD_sHsps-like"/>
    <property type="match status" value="1"/>
</dbReference>
<evidence type="ECO:0000313" key="3">
    <source>
        <dbReference type="EMBL" id="QJA69291.1"/>
    </source>
</evidence>
<sequence length="133" mass="15453">MKSSIPRLGAIPPNVRIGISLGEAQAQRGYSRSDWKPKEFKRGKPKKKHKRYNKEAVVDVFNEFEKFLIIVELPYHTDKDIECDIDNNILTIKSNLFGFNFTEDFKLPENVLTDSLDKSFNNGIFRISFNKRV</sequence>
<evidence type="ECO:0000256" key="1">
    <source>
        <dbReference type="SAM" id="MobiDB-lite"/>
    </source>
</evidence>
<dbReference type="EMBL" id="MT141693">
    <property type="protein sequence ID" value="QJA69291.1"/>
    <property type="molecule type" value="Genomic_DNA"/>
</dbReference>
<accession>A0A6M3JJR8</accession>
<name>A0A6M3JJR8_9ZZZZ</name>
<feature type="compositionally biased region" description="Basic and acidic residues" evidence="1">
    <location>
        <begin position="31"/>
        <end position="42"/>
    </location>
</feature>
<dbReference type="PROSITE" id="PS01031">
    <property type="entry name" value="SHSP"/>
    <property type="match status" value="1"/>
</dbReference>
<feature type="region of interest" description="Disordered" evidence="1">
    <location>
        <begin position="25"/>
        <end position="50"/>
    </location>
</feature>
<dbReference type="InterPro" id="IPR008978">
    <property type="entry name" value="HSP20-like_chaperone"/>
</dbReference>
<dbReference type="InterPro" id="IPR002068">
    <property type="entry name" value="A-crystallin/Hsp20_dom"/>
</dbReference>
<evidence type="ECO:0000259" key="2">
    <source>
        <dbReference type="PROSITE" id="PS01031"/>
    </source>
</evidence>